<dbReference type="InterPro" id="IPR027417">
    <property type="entry name" value="P-loop_NTPase"/>
</dbReference>
<dbReference type="PANTHER" id="PTHR32301">
    <property type="entry name" value="COUNTIN RECEPTOR CNR3-RELATED"/>
    <property type="match status" value="1"/>
</dbReference>
<dbReference type="STRING" id="670386.D3BCL3"/>
<feature type="compositionally biased region" description="Low complexity" evidence="1">
    <location>
        <begin position="129"/>
        <end position="148"/>
    </location>
</feature>
<accession>D3BCL3</accession>
<reference evidence="3 4" key="1">
    <citation type="journal article" date="2011" name="Genome Res.">
        <title>Phylogeny-wide analysis of social amoeba genomes highlights ancient origins for complex intercellular communication.</title>
        <authorList>
            <person name="Heidel A.J."/>
            <person name="Lawal H.M."/>
            <person name="Felder M."/>
            <person name="Schilde C."/>
            <person name="Helps N.R."/>
            <person name="Tunggal B."/>
            <person name="Rivero F."/>
            <person name="John U."/>
            <person name="Schleicher M."/>
            <person name="Eichinger L."/>
            <person name="Platzer M."/>
            <person name="Noegel A.A."/>
            <person name="Schaap P."/>
            <person name="Gloeckner G."/>
        </authorList>
    </citation>
    <scope>NUCLEOTIDE SEQUENCE [LARGE SCALE GENOMIC DNA]</scope>
    <source>
        <strain evidence="4">ATCC 26659 / Pp 5 / PN500</strain>
    </source>
</reference>
<dbReference type="AlphaFoldDB" id="D3BCL3"/>
<evidence type="ECO:0000313" key="3">
    <source>
        <dbReference type="EMBL" id="EFA80655.1"/>
    </source>
</evidence>
<name>D3BCL3_HETP5</name>
<keyword evidence="2" id="KW-0732">Signal</keyword>
<dbReference type="PANTHER" id="PTHR32301:SF13">
    <property type="entry name" value="SULFOTRANSFERASE DOMAIN-CONTAINING PROTEIN"/>
    <property type="match status" value="1"/>
</dbReference>
<dbReference type="InterPro" id="IPR005331">
    <property type="entry name" value="Sulfotransferase"/>
</dbReference>
<dbReference type="InParanoid" id="D3BCL3"/>
<comment type="caution">
    <text evidence="3">The sequence shown here is derived from an EMBL/GenBank/DDBJ whole genome shotgun (WGS) entry which is preliminary data.</text>
</comment>
<evidence type="ECO:0000256" key="1">
    <source>
        <dbReference type="SAM" id="MobiDB-lite"/>
    </source>
</evidence>
<gene>
    <name evidence="3" type="ORF">PPL_06238</name>
</gene>
<keyword evidence="4" id="KW-1185">Reference proteome</keyword>
<dbReference type="GO" id="GO:0008146">
    <property type="term" value="F:sulfotransferase activity"/>
    <property type="evidence" value="ECO:0007669"/>
    <property type="project" value="InterPro"/>
</dbReference>
<evidence type="ECO:0000256" key="2">
    <source>
        <dbReference type="SAM" id="SignalP"/>
    </source>
</evidence>
<dbReference type="SUPFAM" id="SSF52540">
    <property type="entry name" value="P-loop containing nucleoside triphosphate hydrolases"/>
    <property type="match status" value="2"/>
</dbReference>
<feature type="chain" id="PRO_5003041017" evidence="2">
    <location>
        <begin position="29"/>
        <end position="961"/>
    </location>
</feature>
<organism evidence="3 4">
    <name type="scientific">Heterostelium pallidum (strain ATCC 26659 / Pp 5 / PN500)</name>
    <name type="common">Cellular slime mold</name>
    <name type="synonym">Polysphondylium pallidum</name>
    <dbReference type="NCBI Taxonomy" id="670386"/>
    <lineage>
        <taxon>Eukaryota</taxon>
        <taxon>Amoebozoa</taxon>
        <taxon>Evosea</taxon>
        <taxon>Eumycetozoa</taxon>
        <taxon>Dictyostelia</taxon>
        <taxon>Acytosteliales</taxon>
        <taxon>Acytosteliaceae</taxon>
        <taxon>Heterostelium</taxon>
    </lineage>
</organism>
<feature type="compositionally biased region" description="Basic and acidic residues" evidence="1">
    <location>
        <begin position="94"/>
        <end position="117"/>
    </location>
</feature>
<sequence length="961" mass="113076">MVNSRFTKKQLILLFILFAAISLMFVEFQQQNTITNSSNSFSTSHYEQPIDENYENENNNKLDLLNNKKYKKDNKLDNNNNNNNNDNNNDIDDNEFKDNSFFDQRNKGPFDITRDELNNTDSDTNIKYQSSSGNSGSSSSSNSINIINRDSDNQDSGVDIDFPNLNNKNDENSEDSEEFNKNNNNKHVVSTATPKVDVIGMKRKSAYQEKKERERLSRVEELRLLDRVIVEYRKERILIEENTLEDPEWKENFGYVACPNYTWYQTPSESDWLALFEDPTWKSNRSLNPFYLPKPHIFIHIPKTAGTSLVELFKANEIAERLYHTISHPQIQDIPGLASKTSIFGHIHFGLHLYYEDTDPSLVAERPDGLIKYSYLTWFRDPVDRIISHYFFLRDSRDHPAHGISMIYNISEWIEKSPIGDNEQTRRILGSSRNEKFTDESIEIALHHLKYSMKFVGLTERFDESVVLMSHFTGFKNISFPKTNIGKQRTKVDVPDEIRRLIAEKNWMDVIIYNRAKEIFEKQIDMIGRDFINAEVDYYRSIQIDKFISRPKSIKIENENPYKDKNNLKYPLEKEINKENKLIYDIKGRDVENRLSNEKDSSIKLEIRVLNEYTRMDIENEFQIRKEKERLGREEEINLFKKVIIEYRKERILFEQKTLENPLWIEMVGYVALPNHTRYRPPKDSEWESLIKDPSWKVDSSLNPFYLPKPHLFIHIPKTGGTSLVELFKANEEPEKLLHSTNPQIFNVPGLTKKQSIFGHIFFGVHLYFKESVDSLVVPERKDGLIKYSYLTWFRDPVERVISNYYFLRDSKRHPEHALATVHTLKEWIEISPIADNEQARRIIGCGRGDKFSDESIEIALHHLKYSIKFVGLTERFDESVVLMSHFTGFKNISFPKTNIGKQRVVVEVQEDERRLIAEKNWMDVIIYNRAKEIFEKQIDMIGRDFINAEVDYYKSINNLL</sequence>
<proteinExistence type="predicted"/>
<dbReference type="EMBL" id="ADBJ01000028">
    <property type="protein sequence ID" value="EFA80655.1"/>
    <property type="molecule type" value="Genomic_DNA"/>
</dbReference>
<dbReference type="GeneID" id="31361721"/>
<feature type="compositionally biased region" description="Low complexity" evidence="1">
    <location>
        <begin position="77"/>
        <end position="88"/>
    </location>
</feature>
<feature type="signal peptide" evidence="2">
    <location>
        <begin position="1"/>
        <end position="28"/>
    </location>
</feature>
<dbReference type="RefSeq" id="XP_020432775.1">
    <property type="nucleotide sequence ID" value="XM_020577101.1"/>
</dbReference>
<dbReference type="Gene3D" id="3.40.50.300">
    <property type="entry name" value="P-loop containing nucleotide triphosphate hydrolases"/>
    <property type="match status" value="2"/>
</dbReference>
<dbReference type="Pfam" id="PF03567">
    <property type="entry name" value="Sulfotransfer_2"/>
    <property type="match status" value="1"/>
</dbReference>
<protein>
    <submittedName>
        <fullName evidence="3">Uncharacterized protein</fullName>
    </submittedName>
</protein>
<dbReference type="GO" id="GO:0016020">
    <property type="term" value="C:membrane"/>
    <property type="evidence" value="ECO:0007669"/>
    <property type="project" value="InterPro"/>
</dbReference>
<dbReference type="Proteomes" id="UP000001396">
    <property type="component" value="Unassembled WGS sequence"/>
</dbReference>
<evidence type="ECO:0000313" key="4">
    <source>
        <dbReference type="Proteomes" id="UP000001396"/>
    </source>
</evidence>
<dbReference type="InterPro" id="IPR053259">
    <property type="entry name" value="Golvesin-related_Golgi"/>
</dbReference>
<feature type="compositionally biased region" description="Polar residues" evidence="1">
    <location>
        <begin position="119"/>
        <end position="128"/>
    </location>
</feature>
<feature type="region of interest" description="Disordered" evidence="1">
    <location>
        <begin position="71"/>
        <end position="190"/>
    </location>
</feature>